<sequence>MWKKILGSLNKDFIKINNDRCLHTNNKNSLCSKCEDICPQPALKVDAKKLLYNINDCSGCKLCVHVCPTEAIQSEIEDLEKYEQQIYERETVYFACREQGSKDSDIVLPCVLSLTPEMLMISAIHNKKVFIVWNEKLCLSCHSNWTQNRCLEWIDDWNNYQMSDEKVEIIFTKNSKLSLKPKLPKTEMLFPKNKVAKRLLNDRSGGRDTLASNLNRWPLTKRRMYLLAYFKKINKEGEVPQSISEKVGLVNIRVTDNCQLCFKCTKVCPTGAVFHQLENESNSLMFNPSLCIDCDICEHSCIEIEKEPIEFEDIDTVSVLNKSN</sequence>
<dbReference type="SUPFAM" id="SSF54862">
    <property type="entry name" value="4Fe-4S ferredoxins"/>
    <property type="match status" value="3"/>
</dbReference>
<name>A0A1S2LH99_9BACI</name>
<comment type="caution">
    <text evidence="5">The sequence shown here is derived from an EMBL/GenBank/DDBJ whole genome shotgun (WGS) entry which is preliminary data.</text>
</comment>
<dbReference type="PANTHER" id="PTHR43122">
    <property type="entry name" value="FERREDOXIN SUBUNIT OF PYRUVATE:FLAVODOXIN OXIDOREDUCTASE-RELATED"/>
    <property type="match status" value="1"/>
</dbReference>
<dbReference type="RefSeq" id="WP_071313533.1">
    <property type="nucleotide sequence ID" value="NZ_MLQQ01000026.1"/>
</dbReference>
<dbReference type="OrthoDB" id="9672at2"/>
<evidence type="ECO:0000313" key="6">
    <source>
        <dbReference type="Proteomes" id="UP000180098"/>
    </source>
</evidence>
<dbReference type="GO" id="GO:0051536">
    <property type="term" value="F:iron-sulfur cluster binding"/>
    <property type="evidence" value="ECO:0007669"/>
    <property type="project" value="UniProtKB-KW"/>
</dbReference>
<keyword evidence="1" id="KW-0479">Metal-binding</keyword>
<evidence type="ECO:0000313" key="5">
    <source>
        <dbReference type="EMBL" id="OIJ11600.1"/>
    </source>
</evidence>
<evidence type="ECO:0000256" key="1">
    <source>
        <dbReference type="ARBA" id="ARBA00022723"/>
    </source>
</evidence>
<keyword evidence="6" id="KW-1185">Reference proteome</keyword>
<evidence type="ECO:0000259" key="4">
    <source>
        <dbReference type="PROSITE" id="PS51379"/>
    </source>
</evidence>
<accession>A0A1S2LH99</accession>
<gene>
    <name evidence="5" type="ORF">BKP35_11700</name>
</gene>
<organism evidence="5 6">
    <name type="scientific">Anaerobacillus arseniciselenatis</name>
    <dbReference type="NCBI Taxonomy" id="85682"/>
    <lineage>
        <taxon>Bacteria</taxon>
        <taxon>Bacillati</taxon>
        <taxon>Bacillota</taxon>
        <taxon>Bacilli</taxon>
        <taxon>Bacillales</taxon>
        <taxon>Bacillaceae</taxon>
        <taxon>Anaerobacillus</taxon>
    </lineage>
</organism>
<dbReference type="InterPro" id="IPR017896">
    <property type="entry name" value="4Fe4S_Fe-S-bd"/>
</dbReference>
<dbReference type="Proteomes" id="UP000180098">
    <property type="component" value="Unassembled WGS sequence"/>
</dbReference>
<keyword evidence="2" id="KW-0408">Iron</keyword>
<keyword evidence="3" id="KW-0411">Iron-sulfur</keyword>
<dbReference type="Gene3D" id="3.30.70.20">
    <property type="match status" value="2"/>
</dbReference>
<feature type="domain" description="4Fe-4S ferredoxin-type" evidence="4">
    <location>
        <begin position="48"/>
        <end position="77"/>
    </location>
</feature>
<dbReference type="AlphaFoldDB" id="A0A1S2LH99"/>
<dbReference type="GO" id="GO:0046872">
    <property type="term" value="F:metal ion binding"/>
    <property type="evidence" value="ECO:0007669"/>
    <property type="project" value="UniProtKB-KW"/>
</dbReference>
<dbReference type="Pfam" id="PF12838">
    <property type="entry name" value="Fer4_7"/>
    <property type="match status" value="1"/>
</dbReference>
<protein>
    <recommendedName>
        <fullName evidence="4">4Fe-4S ferredoxin-type domain-containing protein</fullName>
    </recommendedName>
</protein>
<dbReference type="PROSITE" id="PS00198">
    <property type="entry name" value="4FE4S_FER_1"/>
    <property type="match status" value="2"/>
</dbReference>
<evidence type="ECO:0000256" key="2">
    <source>
        <dbReference type="ARBA" id="ARBA00023004"/>
    </source>
</evidence>
<feature type="domain" description="4Fe-4S ferredoxin-type" evidence="4">
    <location>
        <begin position="248"/>
        <end position="280"/>
    </location>
</feature>
<dbReference type="InterPro" id="IPR017900">
    <property type="entry name" value="4Fe4S_Fe_S_CS"/>
</dbReference>
<evidence type="ECO:0000256" key="3">
    <source>
        <dbReference type="ARBA" id="ARBA00023014"/>
    </source>
</evidence>
<dbReference type="EMBL" id="MLQQ01000026">
    <property type="protein sequence ID" value="OIJ11600.1"/>
    <property type="molecule type" value="Genomic_DNA"/>
</dbReference>
<reference evidence="5 6" key="1">
    <citation type="submission" date="2016-10" db="EMBL/GenBank/DDBJ databases">
        <title>Draft genome sequences of four alkaliphilic bacteria belonging to the Anaerobacillus genus.</title>
        <authorList>
            <person name="Bassil N.M."/>
            <person name="Lloyd J.R."/>
        </authorList>
    </citation>
    <scope>NUCLEOTIDE SEQUENCE [LARGE SCALE GENOMIC DNA]</scope>
    <source>
        <strain evidence="5 6">DSM 15340</strain>
    </source>
</reference>
<dbReference type="PROSITE" id="PS51379">
    <property type="entry name" value="4FE4S_FER_2"/>
    <property type="match status" value="2"/>
</dbReference>
<dbReference type="PANTHER" id="PTHR43122:SF2">
    <property type="entry name" value="FERREDOXIN SUBUNIT OF PYRUVATE:FLAVODOXIN OXIDOREDUCTASE"/>
    <property type="match status" value="1"/>
</dbReference>
<proteinExistence type="predicted"/>